<dbReference type="EMBL" id="HBGY01031822">
    <property type="protein sequence ID" value="CAD9610720.1"/>
    <property type="molecule type" value="Transcribed_RNA"/>
</dbReference>
<dbReference type="AlphaFoldDB" id="A0A7S2LPK5"/>
<gene>
    <name evidence="2" type="ORF">LDAN0321_LOCUS19862</name>
</gene>
<feature type="region of interest" description="Disordered" evidence="1">
    <location>
        <begin position="1"/>
        <end position="22"/>
    </location>
</feature>
<organism evidence="2">
    <name type="scientific">Leptocylindrus danicus</name>
    <dbReference type="NCBI Taxonomy" id="163516"/>
    <lineage>
        <taxon>Eukaryota</taxon>
        <taxon>Sar</taxon>
        <taxon>Stramenopiles</taxon>
        <taxon>Ochrophyta</taxon>
        <taxon>Bacillariophyta</taxon>
        <taxon>Coscinodiscophyceae</taxon>
        <taxon>Chaetocerotophycidae</taxon>
        <taxon>Leptocylindrales</taxon>
        <taxon>Leptocylindraceae</taxon>
        <taxon>Leptocylindrus</taxon>
    </lineage>
</organism>
<protein>
    <submittedName>
        <fullName evidence="2">Uncharacterized protein</fullName>
    </submittedName>
</protein>
<accession>A0A7S2LPK5</accession>
<sequence>MMKNSHGTSSQDGWSQSRPKSAISSPFKYLHNVTSDHKSFARVCDVRELEGDQELEFFFSRKLVGRPRASYAAEEIRNLDSIRIGHIDSNAHSINDILSTVPHQTINITRSPTKWNSNLKKEKKQRVAKVVSSTARRVRYDHLEYDRHMPPPELIDGPIVYEQKQFQVKKDKRKKAVPLWYHPIMSG</sequence>
<evidence type="ECO:0000313" key="2">
    <source>
        <dbReference type="EMBL" id="CAD9610720.1"/>
    </source>
</evidence>
<proteinExistence type="predicted"/>
<reference evidence="2" key="1">
    <citation type="submission" date="2021-01" db="EMBL/GenBank/DDBJ databases">
        <authorList>
            <person name="Corre E."/>
            <person name="Pelletier E."/>
            <person name="Niang G."/>
            <person name="Scheremetjew M."/>
            <person name="Finn R."/>
            <person name="Kale V."/>
            <person name="Holt S."/>
            <person name="Cochrane G."/>
            <person name="Meng A."/>
            <person name="Brown T."/>
            <person name="Cohen L."/>
        </authorList>
    </citation>
    <scope>NUCLEOTIDE SEQUENCE</scope>
    <source>
        <strain evidence="2">B650</strain>
    </source>
</reference>
<name>A0A7S2LPK5_9STRA</name>
<evidence type="ECO:0000256" key="1">
    <source>
        <dbReference type="SAM" id="MobiDB-lite"/>
    </source>
</evidence>